<dbReference type="SUPFAM" id="SSF56317">
    <property type="entry name" value="Carbon-nitrogen hydrolase"/>
    <property type="match status" value="1"/>
</dbReference>
<reference evidence="2 3" key="1">
    <citation type="journal article" date="2019" name="Microbiol. Resour. Announc.">
        <title>Complete Genome Sequence of Halomonas sulfidaeris Strain Esulfide1 Isolated from a Metal Sulfide Rock at a Depth of 2,200 Meters, Obtained Using Nanopore Sequencing.</title>
        <authorList>
            <person name="Saito M."/>
            <person name="Nishigata A."/>
            <person name="Galipon J."/>
            <person name="Arakawa K."/>
        </authorList>
    </citation>
    <scope>NUCLEOTIDE SEQUENCE [LARGE SCALE GENOMIC DNA]</scope>
    <source>
        <strain evidence="2 3">ATCC BAA-803</strain>
    </source>
</reference>
<dbReference type="InterPro" id="IPR036526">
    <property type="entry name" value="C-N_Hydrolase_sf"/>
</dbReference>
<dbReference type="Pfam" id="PF00795">
    <property type="entry name" value="CN_hydrolase"/>
    <property type="match status" value="1"/>
</dbReference>
<gene>
    <name evidence="2" type="ORF">HSBAA_55200</name>
</gene>
<sequence>MQDLTLVMAQLDPLVGDIPGNAARAIEAVREARIEHGADIVVFPELFFVGLPAGRFTTAPLYGDPTA</sequence>
<dbReference type="InterPro" id="IPR003010">
    <property type="entry name" value="C-N_Hydrolase"/>
</dbReference>
<evidence type="ECO:0000313" key="3">
    <source>
        <dbReference type="Proteomes" id="UP000320231"/>
    </source>
</evidence>
<proteinExistence type="predicted"/>
<evidence type="ECO:0000259" key="1">
    <source>
        <dbReference type="PROSITE" id="PS50263"/>
    </source>
</evidence>
<dbReference type="Proteomes" id="UP000320231">
    <property type="component" value="Chromosome"/>
</dbReference>
<dbReference type="AlphaFoldDB" id="A0A455UMP0"/>
<dbReference type="KEGG" id="hsr:HSBAA_55200"/>
<dbReference type="EMBL" id="AP019514">
    <property type="protein sequence ID" value="BBI64214.1"/>
    <property type="molecule type" value="Genomic_DNA"/>
</dbReference>
<protein>
    <recommendedName>
        <fullName evidence="1">CN hydrolase domain-containing protein</fullName>
    </recommendedName>
</protein>
<feature type="domain" description="CN hydrolase" evidence="1">
    <location>
        <begin position="4"/>
        <end position="67"/>
    </location>
</feature>
<evidence type="ECO:0000313" key="2">
    <source>
        <dbReference type="EMBL" id="BBI64214.1"/>
    </source>
</evidence>
<dbReference type="PROSITE" id="PS50263">
    <property type="entry name" value="CN_HYDROLASE"/>
    <property type="match status" value="1"/>
</dbReference>
<dbReference type="Gene3D" id="3.60.110.10">
    <property type="entry name" value="Carbon-nitrogen hydrolase"/>
    <property type="match status" value="1"/>
</dbReference>
<organism evidence="2 3">
    <name type="scientific">Vreelandella sulfidaeris</name>
    <dbReference type="NCBI Taxonomy" id="115553"/>
    <lineage>
        <taxon>Bacteria</taxon>
        <taxon>Pseudomonadati</taxon>
        <taxon>Pseudomonadota</taxon>
        <taxon>Gammaproteobacteria</taxon>
        <taxon>Oceanospirillales</taxon>
        <taxon>Halomonadaceae</taxon>
        <taxon>Vreelandella</taxon>
    </lineage>
</organism>
<accession>A0A455UMP0</accession>
<name>A0A455UMP0_9GAMM</name>